<dbReference type="GO" id="GO:0005886">
    <property type="term" value="C:plasma membrane"/>
    <property type="evidence" value="ECO:0007669"/>
    <property type="project" value="UniProtKB-SubCell"/>
</dbReference>
<evidence type="ECO:0000256" key="3">
    <source>
        <dbReference type="ARBA" id="ARBA00022692"/>
    </source>
</evidence>
<evidence type="ECO:0000256" key="1">
    <source>
        <dbReference type="ARBA" id="ARBA00004651"/>
    </source>
</evidence>
<evidence type="ECO:0000256" key="5">
    <source>
        <dbReference type="ARBA" id="ARBA00023136"/>
    </source>
</evidence>
<protein>
    <submittedName>
        <fullName evidence="8">Membrane protein involved in the export of O-antigen and teichoic acid</fullName>
    </submittedName>
</protein>
<dbReference type="CDD" id="cd13126">
    <property type="entry name" value="MATE_like_11"/>
    <property type="match status" value="1"/>
</dbReference>
<feature type="transmembrane region" description="Helical" evidence="7">
    <location>
        <begin position="308"/>
        <end position="330"/>
    </location>
</feature>
<organism evidence="8 9">
    <name type="scientific">Amycolatopsis marina</name>
    <dbReference type="NCBI Taxonomy" id="490629"/>
    <lineage>
        <taxon>Bacteria</taxon>
        <taxon>Bacillati</taxon>
        <taxon>Actinomycetota</taxon>
        <taxon>Actinomycetes</taxon>
        <taxon>Pseudonocardiales</taxon>
        <taxon>Pseudonocardiaceae</taxon>
        <taxon>Amycolatopsis</taxon>
    </lineage>
</organism>
<dbReference type="Proteomes" id="UP000243799">
    <property type="component" value="Unassembled WGS sequence"/>
</dbReference>
<dbReference type="InterPro" id="IPR050833">
    <property type="entry name" value="Poly_Biosynth_Transport"/>
</dbReference>
<dbReference type="PANTHER" id="PTHR30250:SF26">
    <property type="entry name" value="PSMA PROTEIN"/>
    <property type="match status" value="1"/>
</dbReference>
<feature type="transmembrane region" description="Helical" evidence="7">
    <location>
        <begin position="140"/>
        <end position="160"/>
    </location>
</feature>
<reference evidence="9" key="1">
    <citation type="submission" date="2016-10" db="EMBL/GenBank/DDBJ databases">
        <authorList>
            <person name="Varghese N."/>
            <person name="Submissions S."/>
        </authorList>
    </citation>
    <scope>NUCLEOTIDE SEQUENCE [LARGE SCALE GENOMIC DNA]</scope>
    <source>
        <strain evidence="9">CGMCC 4.3568</strain>
    </source>
</reference>
<evidence type="ECO:0000256" key="2">
    <source>
        <dbReference type="ARBA" id="ARBA00022475"/>
    </source>
</evidence>
<dbReference type="AlphaFoldDB" id="A0A1I0XB48"/>
<accession>A0A1I0XB48</accession>
<comment type="subcellular location">
    <subcellularLocation>
        <location evidence="1">Cell membrane</location>
        <topology evidence="1">Multi-pass membrane protein</topology>
    </subcellularLocation>
</comment>
<dbReference type="PANTHER" id="PTHR30250">
    <property type="entry name" value="PST FAMILY PREDICTED COLANIC ACID TRANSPORTER"/>
    <property type="match status" value="1"/>
</dbReference>
<evidence type="ECO:0000256" key="7">
    <source>
        <dbReference type="SAM" id="Phobius"/>
    </source>
</evidence>
<keyword evidence="3 7" id="KW-0812">Transmembrane</keyword>
<dbReference type="EMBL" id="FOKG01000003">
    <property type="protein sequence ID" value="SFA98272.1"/>
    <property type="molecule type" value="Genomic_DNA"/>
</dbReference>
<feature type="transmembrane region" description="Helical" evidence="7">
    <location>
        <begin position="172"/>
        <end position="190"/>
    </location>
</feature>
<evidence type="ECO:0000313" key="8">
    <source>
        <dbReference type="EMBL" id="SFA98272.1"/>
    </source>
</evidence>
<feature type="transmembrane region" description="Helical" evidence="7">
    <location>
        <begin position="350"/>
        <end position="371"/>
    </location>
</feature>
<name>A0A1I0XB48_9PSEU</name>
<dbReference type="STRING" id="490629.SAMN05216266_10376"/>
<evidence type="ECO:0000256" key="6">
    <source>
        <dbReference type="SAM" id="MobiDB-lite"/>
    </source>
</evidence>
<feature type="transmembrane region" description="Helical" evidence="7">
    <location>
        <begin position="115"/>
        <end position="134"/>
    </location>
</feature>
<evidence type="ECO:0000256" key="4">
    <source>
        <dbReference type="ARBA" id="ARBA00022989"/>
    </source>
</evidence>
<feature type="region of interest" description="Disordered" evidence="6">
    <location>
        <begin position="1"/>
        <end position="26"/>
    </location>
</feature>
<feature type="transmembrane region" description="Helical" evidence="7">
    <location>
        <begin position="383"/>
        <end position="401"/>
    </location>
</feature>
<sequence>MSHGRHAGPEAPGPPPRQAGRHRAAGSSTAMRAVAGRISWGLADQAVSSMTNFAVGIYVARTLGVTEFGVFTLAWVTYGLVLNISRGLTTDPLVVRFSGVSPAAWRAAVARSSGTALLIGLVSGVVSVLAGLAIGGGLGAAFVALGLVFPMLLLQDSWRFAFFAAGQGRKAFVNDVVWGAALIPALVLAAQQGSVFWFVLAWGVSGGVAAGFGYLQSGVVPAGVQAAVWLRQQRDLGPRYLVENVSNSGASQLRMYGLGAIAGLSEVGAIRGAELLLGPFLAVLMGLSLVAVPEAARVLRRSPHRLPKFCLVLGGSQAAAALVWGCALLLVPDIAGEFVLDSVWEPASALILPVTLSVTGAGLVAGAASGLRALGAARRSLRSQLIASAGYLGGGLAGATIAGALGASWGSAIAMWCGAAIWWGQLRVAHREHQAGIHATSDESLEETEEFTR</sequence>
<keyword evidence="9" id="KW-1185">Reference proteome</keyword>
<gene>
    <name evidence="8" type="ORF">SAMN05216266_10376</name>
</gene>
<proteinExistence type="predicted"/>
<evidence type="ECO:0000313" key="9">
    <source>
        <dbReference type="Proteomes" id="UP000243799"/>
    </source>
</evidence>
<keyword evidence="4 7" id="KW-1133">Transmembrane helix</keyword>
<keyword evidence="2" id="KW-1003">Cell membrane</keyword>
<keyword evidence="5 7" id="KW-0472">Membrane</keyword>